<evidence type="ECO:0000256" key="1">
    <source>
        <dbReference type="SAM" id="MobiDB-lite"/>
    </source>
</evidence>
<evidence type="ECO:0000313" key="2">
    <source>
        <dbReference type="EMBL" id="ROV95218.1"/>
    </source>
</evidence>
<comment type="caution">
    <text evidence="2">The sequence shown here is derived from an EMBL/GenBank/DDBJ whole genome shotgun (WGS) entry which is preliminary data.</text>
</comment>
<dbReference type="Proteomes" id="UP000283895">
    <property type="component" value="Unassembled WGS sequence"/>
</dbReference>
<protein>
    <submittedName>
        <fullName evidence="2">Uncharacterized protein</fullName>
    </submittedName>
</protein>
<feature type="region of interest" description="Disordered" evidence="1">
    <location>
        <begin position="153"/>
        <end position="213"/>
    </location>
</feature>
<proteinExistence type="predicted"/>
<reference evidence="2 3" key="1">
    <citation type="submission" date="2015-09" db="EMBL/GenBank/DDBJ databases">
        <title>Host preference determinants of Valsa canker pathogens revealed by comparative genomics.</title>
        <authorList>
            <person name="Yin Z."/>
            <person name="Huang L."/>
        </authorList>
    </citation>
    <scope>NUCLEOTIDE SEQUENCE [LARGE SCALE GENOMIC DNA]</scope>
    <source>
        <strain evidence="2 3">03-1</strain>
    </source>
</reference>
<name>A0A423VVW7_9PEZI</name>
<feature type="compositionally biased region" description="Acidic residues" evidence="1">
    <location>
        <begin position="192"/>
        <end position="213"/>
    </location>
</feature>
<dbReference type="OrthoDB" id="5236711at2759"/>
<keyword evidence="3" id="KW-1185">Reference proteome</keyword>
<accession>A0A423VVW7</accession>
<organism evidence="2 3">
    <name type="scientific">Cytospora schulzeri</name>
    <dbReference type="NCBI Taxonomy" id="448051"/>
    <lineage>
        <taxon>Eukaryota</taxon>
        <taxon>Fungi</taxon>
        <taxon>Dikarya</taxon>
        <taxon>Ascomycota</taxon>
        <taxon>Pezizomycotina</taxon>
        <taxon>Sordariomycetes</taxon>
        <taxon>Sordariomycetidae</taxon>
        <taxon>Diaporthales</taxon>
        <taxon>Cytosporaceae</taxon>
        <taxon>Cytospora</taxon>
    </lineage>
</organism>
<dbReference type="AlphaFoldDB" id="A0A423VVW7"/>
<gene>
    <name evidence="2" type="ORF">VMCG_08545</name>
</gene>
<dbReference type="EMBL" id="LKEA01000037">
    <property type="protein sequence ID" value="ROV95218.1"/>
    <property type="molecule type" value="Genomic_DNA"/>
</dbReference>
<evidence type="ECO:0000313" key="3">
    <source>
        <dbReference type="Proteomes" id="UP000283895"/>
    </source>
</evidence>
<sequence length="213" mass="23296">MADHMRFNITFGVYILQALGDNGGVTLLGAGARGIRRQVRYQVEQILVGMLDLATAEAEPINDVETPLDWASNMQNQLRWARAIAEDTFFELFVRLCEARREWHLNKREPFDTKDHGDLAHSIDDFHQAASASLVETLDDTFLMALNPSGRISGERVGNDPAAAAPHTQKTGAHAAAGEPHPQTPSASGGAGEDEDGDVQMSDGEEDEEMRRA</sequence>